<protein>
    <submittedName>
        <fullName evidence="1">Uncharacterized protein</fullName>
    </submittedName>
</protein>
<evidence type="ECO:0000313" key="1">
    <source>
        <dbReference type="EMBL" id="CDR13275.1"/>
    </source>
</evidence>
<evidence type="ECO:0000313" key="2">
    <source>
        <dbReference type="EMBL" id="MBP2066128.1"/>
    </source>
</evidence>
<reference evidence="1" key="1">
    <citation type="submission" date="2014-05" db="EMBL/GenBank/DDBJ databases">
        <authorList>
            <person name="Horn Fabian"/>
        </authorList>
    </citation>
    <scope>NUCLEOTIDE SEQUENCE</scope>
</reference>
<evidence type="ECO:0000313" key="3">
    <source>
        <dbReference type="Proteomes" id="UP000756710"/>
    </source>
</evidence>
<proteinExistence type="predicted"/>
<keyword evidence="3" id="KW-1185">Reference proteome</keyword>
<dbReference type="AlphaFoldDB" id="A0A060ZYV1"/>
<reference evidence="2 3" key="2">
    <citation type="submission" date="2021-03" db="EMBL/GenBank/DDBJ databases">
        <title>Genomic Encyclopedia of Type Strains, Phase IV (KMG-IV): sequencing the most valuable type-strain genomes for metagenomic binning, comparative biology and taxonomic classification.</title>
        <authorList>
            <person name="Goeker M."/>
        </authorList>
    </citation>
    <scope>NUCLEOTIDE SEQUENCE [LARGE SCALE GENOMIC DNA]</scope>
    <source>
        <strain evidence="2 3">DSM 41954</strain>
    </source>
</reference>
<gene>
    <name evidence="2" type="ORF">J2Z30_007176</name>
    <name evidence="1" type="ORF">SIRAN7947</name>
</gene>
<dbReference type="Proteomes" id="UP000756710">
    <property type="component" value="Unassembled WGS sequence"/>
</dbReference>
<dbReference type="HOGENOM" id="CLU_116294_1_0_11"/>
<accession>A0A060ZYV1</accession>
<dbReference type="GeneID" id="32473155"/>
<organism evidence="1">
    <name type="scientific">Streptomyces iranensis</name>
    <dbReference type="NCBI Taxonomy" id="576784"/>
    <lineage>
        <taxon>Bacteria</taxon>
        <taxon>Bacillati</taxon>
        <taxon>Actinomycetota</taxon>
        <taxon>Actinomycetes</taxon>
        <taxon>Kitasatosporales</taxon>
        <taxon>Streptomycetaceae</taxon>
        <taxon>Streptomyces</taxon>
        <taxon>Streptomyces violaceusniger group</taxon>
    </lineage>
</organism>
<dbReference type="EMBL" id="LK022848">
    <property type="protein sequence ID" value="CDR13275.1"/>
    <property type="molecule type" value="Genomic_DNA"/>
</dbReference>
<name>A0A060ZYV1_9ACTN</name>
<dbReference type="RefSeq" id="WP_044578090.1">
    <property type="nucleotide sequence ID" value="NZ_BAABDR010000086.1"/>
</dbReference>
<dbReference type="EMBL" id="JAGGLR010000023">
    <property type="protein sequence ID" value="MBP2066128.1"/>
    <property type="molecule type" value="Genomic_DNA"/>
</dbReference>
<sequence>MVPEAITALAGTGAGALVSAMASDAWQTGRNGIIRLFRREGDAQRASLEGRLDHHATLIERAGDPDQARQLIVGQWQLELVQLLTEHPDAESELRRLVEEIQSELPKGGRNWVMTNIARDHGTVYGAMGGNVIHYHQGMPSDPPTGEDRRQ</sequence>